<dbReference type="Proteomes" id="UP000774570">
    <property type="component" value="Unassembled WGS sequence"/>
</dbReference>
<dbReference type="RefSeq" id="WP_220164036.1">
    <property type="nucleotide sequence ID" value="NZ_JAIBOA010000003.1"/>
</dbReference>
<reference evidence="3 4" key="1">
    <citation type="submission" date="2021-07" db="EMBL/GenBank/DDBJ databases">
        <title>Actinomadura sp. PM05-2 isolated from lichen.</title>
        <authorList>
            <person name="Somphong A."/>
            <person name="Phongsopitanun W."/>
            <person name="Tanasupawat S."/>
            <person name="Peongsungnone V."/>
        </authorList>
    </citation>
    <scope>NUCLEOTIDE SEQUENCE [LARGE SCALE GENOMIC DNA]</scope>
    <source>
        <strain evidence="3 4">PM05-2</strain>
    </source>
</reference>
<sequence length="240" mass="25445">MRRSLPLLLTAALALPLASACDAGTAAETADRKPAGQASPATNGIDRLPADQILERARKAMLATGSVHIRGRLKDGKDPVYEMDLRVAGSRASAGSLTEPPGKTLQLIRIRDTVYIKANKKFLTAEAGADAARVLAGKYMKTTSSSKDFADIAALTSLPKIIGELLKPDGAVSKGRLERVNGRLSLPLTDGTGGKLYVSAEGEPYLVRLDSSATDRLEFLDYNVPVKVTAPPKRLVVNVP</sequence>
<protein>
    <recommendedName>
        <fullName evidence="5">LppX_LprAFG lipoprotein</fullName>
    </recommendedName>
</protein>
<dbReference type="PROSITE" id="PS51257">
    <property type="entry name" value="PROKAR_LIPOPROTEIN"/>
    <property type="match status" value="1"/>
</dbReference>
<dbReference type="EMBL" id="JAIBOA010000003">
    <property type="protein sequence ID" value="MBW8481917.1"/>
    <property type="molecule type" value="Genomic_DNA"/>
</dbReference>
<proteinExistence type="predicted"/>
<evidence type="ECO:0008006" key="5">
    <source>
        <dbReference type="Google" id="ProtNLM"/>
    </source>
</evidence>
<organism evidence="3 4">
    <name type="scientific">Actinomadura parmotrematis</name>
    <dbReference type="NCBI Taxonomy" id="2864039"/>
    <lineage>
        <taxon>Bacteria</taxon>
        <taxon>Bacillati</taxon>
        <taxon>Actinomycetota</taxon>
        <taxon>Actinomycetes</taxon>
        <taxon>Streptosporangiales</taxon>
        <taxon>Thermomonosporaceae</taxon>
        <taxon>Actinomadura</taxon>
    </lineage>
</organism>
<gene>
    <name evidence="3" type="ORF">K1Y72_06035</name>
</gene>
<comment type="caution">
    <text evidence="3">The sequence shown here is derived from an EMBL/GenBank/DDBJ whole genome shotgun (WGS) entry which is preliminary data.</text>
</comment>
<evidence type="ECO:0000256" key="1">
    <source>
        <dbReference type="SAM" id="MobiDB-lite"/>
    </source>
</evidence>
<evidence type="ECO:0000313" key="4">
    <source>
        <dbReference type="Proteomes" id="UP000774570"/>
    </source>
</evidence>
<feature type="signal peptide" evidence="2">
    <location>
        <begin position="1"/>
        <end position="20"/>
    </location>
</feature>
<accession>A0ABS7FQT3</accession>
<evidence type="ECO:0000313" key="3">
    <source>
        <dbReference type="EMBL" id="MBW8481917.1"/>
    </source>
</evidence>
<feature type="chain" id="PRO_5045407871" description="LppX_LprAFG lipoprotein" evidence="2">
    <location>
        <begin position="21"/>
        <end position="240"/>
    </location>
</feature>
<keyword evidence="2" id="KW-0732">Signal</keyword>
<feature type="region of interest" description="Disordered" evidence="1">
    <location>
        <begin position="28"/>
        <end position="47"/>
    </location>
</feature>
<evidence type="ECO:0000256" key="2">
    <source>
        <dbReference type="SAM" id="SignalP"/>
    </source>
</evidence>
<dbReference type="Gene3D" id="2.50.20.20">
    <property type="match status" value="1"/>
</dbReference>
<name>A0ABS7FQT3_9ACTN</name>
<keyword evidence="4" id="KW-1185">Reference proteome</keyword>